<proteinExistence type="predicted"/>
<dbReference type="AlphaFoldDB" id="U4KM31"/>
<evidence type="ECO:0000313" key="2">
    <source>
        <dbReference type="EMBL" id="CCV65065.1"/>
    </source>
</evidence>
<name>U4KM31_9MOLU</name>
<accession>U4KM31</accession>
<dbReference type="STRING" id="61635.BN85300440"/>
<feature type="transmembrane region" description="Helical" evidence="1">
    <location>
        <begin position="7"/>
        <end position="27"/>
    </location>
</feature>
<feature type="transmembrane region" description="Helical" evidence="1">
    <location>
        <begin position="71"/>
        <end position="88"/>
    </location>
</feature>
<dbReference type="HOGENOM" id="CLU_1381504_0_0_14"/>
<keyword evidence="1" id="KW-1133">Transmembrane helix</keyword>
<evidence type="ECO:0000313" key="3">
    <source>
        <dbReference type="Proteomes" id="UP000032737"/>
    </source>
</evidence>
<dbReference type="EMBL" id="FO681348">
    <property type="protein sequence ID" value="CCV65065.1"/>
    <property type="molecule type" value="Genomic_DNA"/>
</dbReference>
<dbReference type="Proteomes" id="UP000032737">
    <property type="component" value="Chromosome"/>
</dbReference>
<evidence type="ECO:0000256" key="1">
    <source>
        <dbReference type="SAM" id="Phobius"/>
    </source>
</evidence>
<dbReference type="OrthoDB" id="384927at2"/>
<protein>
    <submittedName>
        <fullName evidence="2">Predicted integral membrane protein</fullName>
    </submittedName>
</protein>
<reference evidence="2 3" key="1">
    <citation type="journal article" date="2013" name="J. Mol. Microbiol. Biotechnol.">
        <title>Analysis of the Complete Genomes of Acholeplasma brassicae , A. palmae and A. laidlawii and Their Comparison to the Obligate Parasites from ' Candidatus Phytoplasma'.</title>
        <authorList>
            <person name="Kube M."/>
            <person name="Siewert C."/>
            <person name="Migdoll A.M."/>
            <person name="Duduk B."/>
            <person name="Holz S."/>
            <person name="Rabus R."/>
            <person name="Seemuller E."/>
            <person name="Mitrovic J."/>
            <person name="Muller I."/>
            <person name="Buttner C."/>
            <person name="Reinhardt R."/>
        </authorList>
    </citation>
    <scope>NUCLEOTIDE SEQUENCE [LARGE SCALE GENOMIC DNA]</scope>
    <source>
        <strain evidence="3">0502</strain>
    </source>
</reference>
<organism evidence="2 3">
    <name type="scientific">Acholeplasma brassicae</name>
    <dbReference type="NCBI Taxonomy" id="61635"/>
    <lineage>
        <taxon>Bacteria</taxon>
        <taxon>Bacillati</taxon>
        <taxon>Mycoplasmatota</taxon>
        <taxon>Mollicutes</taxon>
        <taxon>Acholeplasmatales</taxon>
        <taxon>Acholeplasmataceae</taxon>
        <taxon>Acholeplasma</taxon>
    </lineage>
</organism>
<dbReference type="RefSeq" id="WP_030003939.1">
    <property type="nucleotide sequence ID" value="NC_022549.1"/>
</dbReference>
<keyword evidence="3" id="KW-1185">Reference proteome</keyword>
<dbReference type="KEGG" id="abra:BN85300440"/>
<feature type="transmembrane region" description="Helical" evidence="1">
    <location>
        <begin position="137"/>
        <end position="157"/>
    </location>
</feature>
<sequence length="181" mass="21186">MKLKWAYGLLVSYSLMHLIFFFSTSSVLVDILKMEADPLVFTVFNLMGLFPLSFLLYALFYETIEKKEYPYFILSFMLGAFALTPYFIKRKEVPSVTKNRPTVFLLVIGVMSLLLIIYGVILGRVSEYSRAFMSDSFVHIMTFDFLFMICLSVYLMYPIKKHWYLAFIPVVGFYYLLSTKD</sequence>
<keyword evidence="1" id="KW-0472">Membrane</keyword>
<feature type="transmembrane region" description="Helical" evidence="1">
    <location>
        <begin position="39"/>
        <end position="59"/>
    </location>
</feature>
<gene>
    <name evidence="2" type="ORF">BN85300440</name>
</gene>
<feature type="transmembrane region" description="Helical" evidence="1">
    <location>
        <begin position="163"/>
        <end position="179"/>
    </location>
</feature>
<feature type="transmembrane region" description="Helical" evidence="1">
    <location>
        <begin position="103"/>
        <end position="125"/>
    </location>
</feature>
<keyword evidence="1" id="KW-0812">Transmembrane</keyword>